<organism evidence="15 16">
    <name type="scientific">Magnetospirillum sulfuroxidans</name>
    <dbReference type="NCBI Taxonomy" id="611300"/>
    <lineage>
        <taxon>Bacteria</taxon>
        <taxon>Pseudomonadati</taxon>
        <taxon>Pseudomonadota</taxon>
        <taxon>Alphaproteobacteria</taxon>
        <taxon>Rhodospirillales</taxon>
        <taxon>Rhodospirillaceae</taxon>
        <taxon>Magnetospirillum</taxon>
    </lineage>
</organism>
<dbReference type="SUPFAM" id="SSF51735">
    <property type="entry name" value="NAD(P)-binding Rossmann-fold domains"/>
    <property type="match status" value="2"/>
</dbReference>
<dbReference type="NCBIfam" id="NF005496">
    <property type="entry name" value="PRK07110.1"/>
    <property type="match status" value="1"/>
</dbReference>
<evidence type="ECO:0000259" key="13">
    <source>
        <dbReference type="PROSITE" id="PS52004"/>
    </source>
</evidence>
<dbReference type="InterPro" id="IPR009081">
    <property type="entry name" value="PP-bd_ACP"/>
</dbReference>
<dbReference type="Pfam" id="PF21089">
    <property type="entry name" value="PKS_DH_N"/>
    <property type="match status" value="1"/>
</dbReference>
<dbReference type="SMART" id="SM00822">
    <property type="entry name" value="PKS_KR"/>
    <property type="match status" value="2"/>
</dbReference>
<dbReference type="Pfam" id="PF00550">
    <property type="entry name" value="PP-binding"/>
    <property type="match status" value="7"/>
</dbReference>
<dbReference type="InterPro" id="IPR020807">
    <property type="entry name" value="PKS_DH"/>
</dbReference>
<dbReference type="CDD" id="cd08953">
    <property type="entry name" value="KR_2_SDR_x"/>
    <property type="match status" value="2"/>
</dbReference>
<dbReference type="PROSITE" id="PS00606">
    <property type="entry name" value="KS3_1"/>
    <property type="match status" value="3"/>
</dbReference>
<dbReference type="InterPro" id="IPR036291">
    <property type="entry name" value="NAD(P)-bd_dom_sf"/>
</dbReference>
<dbReference type="Gene3D" id="6.20.390.20">
    <property type="match status" value="1"/>
</dbReference>
<feature type="domain" description="Ketosynthase family 3 (KS3)" evidence="13">
    <location>
        <begin position="7"/>
        <end position="437"/>
    </location>
</feature>
<dbReference type="InterPro" id="IPR018201">
    <property type="entry name" value="Ketoacyl_synth_AS"/>
</dbReference>
<keyword evidence="3" id="KW-0596">Phosphopantetheine</keyword>
<dbReference type="InterPro" id="IPR032821">
    <property type="entry name" value="PKS_assoc"/>
</dbReference>
<evidence type="ECO:0000256" key="8">
    <source>
        <dbReference type="ARBA" id="ARBA00023268"/>
    </source>
</evidence>
<dbReference type="InterPro" id="IPR029063">
    <property type="entry name" value="SAM-dependent_MTases_sf"/>
</dbReference>
<sequence length="6548" mass="692030">MKTATADTPVAIIGIGLRLPGADTLDGLWGHLAAARSLISEVPRQRWDKTQWRGNPAQGNKTNSIWGGFLADADSFDAGFFNVSPREAAWMDPQQRFALEMAWHAIEDAGYAASALAGSKTGVFMGVCHWDYAELLEKHLAQLDAYAPTGIAFSIIANRISHFFDLHGPSVTNDTACAASLTALHDAVRAVQTGACDQALAGGVNLIWSPNHFVSFAKAGMLSKDGRAKAFDEAADGYVRGEGGAVVLLKPLARALADGDPIHAVIRGIGINHGGRTNSLTVTNPKAQADLIVAIHQGAGIAPDTLSYIEAHGPGTPLGDPIEIAGLKDAFVRLHADAGSIPAPETVGIGSVKTNMGHLEGAAGIAGLAKVLAAMRHDALPANVGFQTLNRLISLDNTPFRIQAQASPWPRADHAPRRAAISSFGFGGSNAHVVIEDAPLAAAAAFAGPFLLPLSAKDEPRLRLLAAALADFIASHPDRLPALAHTLQSGREALEIRRAVTVTDATTAQAALRAVAAGQDDPASGLAGRWVNGETIDWAALWPAGPPARIHAPLYPFDRQRHWFDESVGAKDGRALPHPLLHHNLSDFAGIHFQTRLKGTEFFWAEHHVGGVQVLPGVAALEMVRAAIERAQGGTTGALRFENVVWAKPVLAGDGPTVLDVHLLRQDDGAIAFTLRQDSNDSSVANCQGVVRATAPEPAAATDLAALRATHPTSIDVADCYAKLRASGVEHGPSFQALAQVHAGQNQVLARLKLPRRLLPGLESMKLHPVLLDAAIQAWVGLDNGAMAGAAVPFACGRLDVHGPCDASMWAHVRAASVPGNTALRKLDIDLYGKDGQLRLSWRDLSLRVMAGEDKKTSHDHPTVLAQGNWQPAPLGPPRSQPMDVLIVSDFPAADDWASAVPAWYASVYDRLATLLRAKPRHRTQVQVIVADDVPACLTAPLAALLRVAVLEQPKLDGVLIRVAGPLTAARRAALSAAESRRRDGWSEIHYASDDARQAWTLTQTTLAAAAPAIDADGVYWITGGLGGLGRLFIDWLRAHGAQHIAVSGRSDAVPPDGIRYIRCDLTDAAAVHRTLAALGPVKGIIHAAGVLDDGFIITRPAESAVFAAKVAGTLNIDAASRALDLDLDFFVLCSSVAAVFGNAGQAGYGAANAFLDAFAEHRNRLAAAGDRHGRTHAIAWPLWAEGGMRADAATLAALHRQFGTVPMPAAAGLDALDRILAAGTERIAVLHGDTATARHAIAETGTSNGDDAAEPVSADTSDLPRRTQDFVRDILADVLQLEPGQIRANRKLDEYGLDSIAIVDATNRLEEALGPLSKTLFFEYVDLAGIAAHLAEEYAPALAKALGDSPAALAVPAQALSVAAPVERQSRPAADTHDIAIVGLSLKVAKAEDQQSFWDMLAQGLHGFEPYPVDRWDHAALLHPERDVLGKTVVKTGCFLDDIAAFDPRYFRISQYEAELMSPEVRLFLQNSVEAFEDAGYSRETLQRQLGGDVAVIMGSMTNEYDLYGFQNMLMRGALASGSYTGTIPNMVSYFYGFTGPSYFLDTMCSAASTCVHEAVHMLRAGRCKMALAGGVSLLLHPQKLIATSQEHFTSKTAEVIRGYGLGADGTILGEGVGAVVLKTLVDAERDGDHIYGVIRGTAISNAGIRNGFTVPNPRQQAVAIEQALDDAGIDAATISYVEGHGSGTALGDPIEIKALTQAFRKHTDTIATCPIGTVKSNIAHLLAASGLAGIAKVLMQMKHGQLAPSLHAETLNPNIAFDSTPFYVQRALEPWPRRRDADGVEIPRRAGVTSIGAGGMNSHIIIEEYIAPPPAPQPDEAQVLVFSAMTEAALVTVIRRFCDHLDGQSLGDLAFTLQVGKNELPCRLALVAASLSQATERLAAFIAQPGPLPGLLYTRSILEADPMALDPAERDPGRVAAAWISGAAVDWPRLHQGRQRRRLSLPAYPFDKVRCWYPQFDDAPSVVRPMGPGLKLHPLIGSNHSDLDGLRYRTALHLSEVQDYVYKAQRQPILLPLAAVEAMAAITRIAGLSGPLSLTDIRLDPQDNWAAIDTLHSVFDGECVRVETQSATRRAPWAESRVVTGAAVPPSPMQPILGHRHDGAALYDQWKQQGLDFHPYLEVIDHAHGLDNGGVICRLRRDPPRQDHYQQRVQIAASAWAAAFQALLLAAPTQQIATIAAFRREEATDAIAQVLVQPGADGFDLFFLAADGAVLASARGMRTAQATAAAVTTPESPPQQTSQTRLALELRDLAAALLKFPPDQIGLRDAFHDLGFDSISLTRLAEAISTAHGVTVSPAVFFECEHLEALSAHLIARHAIAAAKPKAAATTAFRPPVETINSPNPVPRRPGDTTPRRPGDIAIISMAGRFPGAVDTDALFDHLLAGDDLTNDLPLERYGPAYAARMAAADFPKRGGFLSDIDRFDAAFFRVSPLEAERMDPQQRLLLEVIWRVLEQAGYGPDELPADTAVLVGASSLDYGQLLHDHAIPCDGYVATGNSLAMIANRVSHVLNVHGPSQTVDTACSSSLIALLRAAEALRNGTCSAALVGGVNLALTAEGFEGPHQAGMLAADGRCKSFGAAADGYGRGEGVAALLLKRRDDAERDGDPIVGLLIGGAENHGGRAGSLTAPNVNAQADLITAAMAGIDGRSVSYIEAHGTGTALGDPVEINGLRRAYASLLGSDQSPEPFIGLGSLKSNIGHLEAAAGLAGVIKVLMAMRREMLPASLHCAEINPHLDLTDSPFYLLRANRPWPADAPRRAGVSSFGFGGANAHVVLQDYRPTTAPRRRQLPARVFADTRFWLKRADDKTMVMVPHWHPAPAAMAATDQRRLVLSAGLDIAAGYGAAIVALDTFSYERAAIQVLENLRRLMAGPDTLVQLVLPLNDECRVFAGLGAMLDTAALESSHLSVQVVEIAEPAPADDLARLLAADSGGPGRLRHLRGQRLTQSWRQLPPAAAPHVWTPGAVTLITGGLGALGRILALDIAATAPGSVLVLTGSGGEDAERAGFVARLRSLGAIVAYRRVDMADTAAVCALVRNIVEVHGRLDTVIHCAGRLRDGYIARKDSADLSAVLAPKAGGAAALVQACAGLKLDKLVMFASIAGIAGNDGQVDYAAANGYLDALAQAHGLPLVAVDWPLWAEGGMRIDAATAQALYARMGQRPLSSEQGLAALHRILAAAVPQAAVLAGDETRIRAFFAHLHQPAAIATAAVSGGDDDECLAKAVATELAALFSTIGGFAPGAIHADTALEEYGIDSLMITRLNTALGDVFAALPKTLFFEYRTLAQVAAHLVRTQAECCRRWTGRHASPMAAAAPAPSLGTSPGPNPTKTSSHVADPIAIIGLAGHYPGGADLESWWRSLAEGRDLIGEIPPERWSLDGFFHPDRDEAIERGLSYAKWGAFLDGFADFDPLFFKIAARDAAAMDPQERLLLMTAWEACEDAGYSPQRLAAACPGEYGAKVGVFVGVTKTGYALHGPFAGEGGGLVRPTTSFANMANRISHVLNLSGPSLPVDTMCSSSLTALHEACEHLRGGAIGMAVVGGVNLYLHPSNFIELSAARMLSPDGRCRSFGRGANGFVPGEGVGCVVLKPLSRALADGDQIHAVIRASAVNHGGHTNGYTVPNPVAQRHLVQDALAAAGLSAADITCVEAHGTGTELGDPIEVAALTQAFAAQTTQRHFCALGSVKSNMGHLEAAAGIAGLTKVLLQMKHGQLAPTLHAEEINPNLDLDKSPFVLHRTLAPWNGRRIAGISSFGAGGANAHVIVEAWDGQTTAPTAATTPPVPQAIIVSARDPQRLRRQVQRLIDALDRPVTDDPRPRLRQALADILAVAPDQIDDTEDFTVLGLDAGQHLALRRWIERHSATAIEPESFAHLRSLEQVAIALAGRNATATATAPALADIAFTLQVGRAGLESRLAFAATSIADMVDQLRRWLADGSGPHHGESNERHALLDTLGGAAEAQAMIAAWWEQGRLDRVLNLWTKGIDVPWHALPRPGRVRVAPLPGTVFDTRRFWLPQATSDVTGVITAAQGDAALQAEAAQLEAAIAAILSQTLAALPEDAIIPAYRRWHQAGQKLLAGQDGTADPWAAWAHLRRSGPAPQMDLAETTLRALPDILTGRRAATAVMFPDGTMGLVEAVYKANAVAARFSRTLAAAAAAFVHSHPGRALRIIEIGAGTGGTSEPVFAALAPQAERIAEYCYTDLSRAFLIHAERRYAPQWPQLRTVLLDVEKPLAGQDIALGGYDLVIAANVLHATADMTRTMDHVRALLAPGGMVLINETSMATLFTHVTFGLLDGWWRFTDPELRIPGTPSLAPQTWQTLLTKNGLAWVAGSSRAECALGQQILAARAPGTATDTLPARVPPVRPAEPQTAIAATPSPAAGLRQRLLTVLGETLNVAPATIVAERSFADYGLDSILGADLIHRLRRDLGVHISQTDLFDFTNVTQLEAFLARQSPAPLAAAPADAPADADAAAMGPNPREPIAIVGFSGRFAGSADADALWAHLLAGDDLVGPVTRFAVPVPKGMDDYGRHGSFIDGIEDFDPVFFGISGVEATHMDPQQRLFLEEAWKTLEHAGHAGPAIQGSKCAVFVGCSSGDYQELFDDDVPGQAFWGNTSSLIPARIAYFLDLKGPAVAVDTACSSSLVAVHMACRSLWDGESEMALAGGVFIQSTARFFRSANQAKMLSPSGNCAAFGANADGIVPGEAVGAVLLRPLSAALADGDTIHGLIIGCGLNQDGTTNGITAPSALSQERLMRQVHSEFAIDPASIDLIEAHGTGTPLGDPIEHAALARAFAGLPARSCALGSVKSNIGHATTAAGIAGLIKVVQSLKHATIPATLHFNGGNPAISFADGPFFVTDKAQPWTSNGRPRRAGISSFGFSGTNAHVVVEQAPAQPFSATDHGPHLFVLSARTLEQLRQSATALAAHLDQHPELAAADVAFTLAVGRRQLHHRLSVRAVGIAELIASLRQWLDGQAPANVQLGDADHQAPVPAPKTGRRVPLPTYPFARLRHWVKPAPLVAASAPNPLSLPLRLDEPARLSGPFTPQAWTGPIKLSPLTASVPASAAPSGAIEHLGDADGVRRLRLNGAAGVAEALAQASADTEVRAVLIEAAADWQGTAALSCAVPVVTTFSAADADFPARAPAEAALLAGRIANAPRLALVELKAAMRQPGRLPPVMQPKLDRLAAPDPTSVAGPTPGVRVPLTSPCMELELFADGVALLRLNERGQKNSFTELFMDGIAEAFSVIANRNDAKVVVLTGFDGYFACGGTREGLNALQQGATRFTDRKIYALPQDCPLPVIAAMQGHAIGAGWSLGMFCDHTLFAAEAVYHSNYLWYGFTPGAGATLIFPHRLGDDLGREVLFTAHEYRGRDLATRSPSLPVLPAAQVLPAALALAHGLARLERKTLTDWKSQSRAAIAERLPAIFAQELAMHEKTFIGNDRVRERIERMFPGAPPTVTGPNPGPNPSPSGGDQLRRLVIDSLAEDLMIAASDIRDSAGFLELGLDSILAVTWVRKLSTLLKQDLPATIIYAHPTVAALITHLTSPAAPIPAAPPAIATATAVVPPPANADLRQRVVASLAEDLMIAAGDIRDSASFLELGLDSILAVTWVRRLGSLLGLDLPATIIYAHPTVAALIDHLAGQAPPVQAPLPPASAPAAPPPPPPVAVATRRRDRTERSAADAVAIIGASGRFPKAVDLDAFWDNIRHGRDCIDEVPADRWDISRFYHPDPAHPGTSSCRWMGAIDDVDCFDAAFFTITPREAQLMDPQQRLFLQHAWQAIEDGGLNPAALAGTACGIFVGAGPSGYADLIDEHNAYSLLGSSGSILAARIAHLLDLRGPCLSLDTACSSSLVAIAEACNSLLLGDSDLALAGGVSVMIGPEMFIDTSKVGMLSADGRCFSFDSRANGFVPGEGAGVLLLKRLDDAERDGDPIHAVIRGWGINQDGRTNGITAPNPQAQTRLIRQVQDRFGIDAASIGLIECHGTGTPLGDPIEIEGLTDAFAGLGDRPGSCALGSVKSNVGHLLAAAGIAGAIKAMLAVEHGEIPPSINFNHLNEHIRLNGTPFAVNTALRPWPRPANGPRRAAVSAFGFSGTNAHLVLEEHAPAAAAALSGPWVLTLSARTLERLSDYAGQLERFVAGHADIALGDIAHTLQVGRKALNARLAFVFTDRDFLLRALASVVAGQPLAGLHLSTGDAAAIALFERDDDARTLADKWLNSRDAAKLDKVAALWAKGLTVQWPTPPQARRRHVPVYPFARDRHWAEAAPPPPPEPLAAPTAHPLLDILAAPARLPIVVRGDEEHLTCALHGTEKLLLGLFLPELARAAAERESGRPVRGLRHLLWGRPVRVNGHARTLEVVLGNDGGDVLYHVTVDGADNAPCHVGEILAAAPVLPAAVAPATLRSGADVSADFRAFASGLATHSGPPAPLTAQVHHVWCQGEILVAQCRRVGNAAALPLDPLVLDPLWRLAAFRANGWRRQTGALAFPAAMHSLWAERPVPTDFFVRVDADTISVVDGSGAVCILLTGVHMSTAEHLSELCLTEETQS</sequence>
<feature type="domain" description="Ketosynthase family 3 (KS3)" evidence="13">
    <location>
        <begin position="2360"/>
        <end position="2780"/>
    </location>
</feature>
<proteinExistence type="predicted"/>
<comment type="pathway">
    <text evidence="2">Antibiotic biosynthesis.</text>
</comment>
<dbReference type="Gene3D" id="1.10.1200.10">
    <property type="entry name" value="ACP-like"/>
    <property type="match status" value="6"/>
</dbReference>
<dbReference type="InterPro" id="IPR029045">
    <property type="entry name" value="ClpP/crotonase-like_dom_sf"/>
</dbReference>
<evidence type="ECO:0000259" key="14">
    <source>
        <dbReference type="PROSITE" id="PS52019"/>
    </source>
</evidence>
<dbReference type="Gene3D" id="3.40.50.720">
    <property type="entry name" value="NAD(P)-binding Rossmann-like Domain"/>
    <property type="match status" value="2"/>
</dbReference>
<keyword evidence="4" id="KW-0963">Cytoplasm</keyword>
<evidence type="ECO:0000256" key="10">
    <source>
        <dbReference type="PROSITE-ProRule" id="PRU01363"/>
    </source>
</evidence>
<dbReference type="SMART" id="SM00823">
    <property type="entry name" value="PKS_PP"/>
    <property type="match status" value="6"/>
</dbReference>
<evidence type="ECO:0000256" key="4">
    <source>
        <dbReference type="ARBA" id="ARBA00022490"/>
    </source>
</evidence>
<dbReference type="Gene3D" id="3.30.70.3290">
    <property type="match status" value="1"/>
</dbReference>
<dbReference type="InterPro" id="IPR013968">
    <property type="entry name" value="PKS_KR"/>
</dbReference>
<feature type="region of interest" description="C-terminal hotdog fold" evidence="10">
    <location>
        <begin position="712"/>
        <end position="856"/>
    </location>
</feature>
<dbReference type="Pfam" id="PF22336">
    <property type="entry name" value="RhiE-like_linker"/>
    <property type="match status" value="4"/>
</dbReference>
<feature type="domain" description="Carrier" evidence="12">
    <location>
        <begin position="1266"/>
        <end position="1339"/>
    </location>
</feature>
<gene>
    <name evidence="15" type="ORF">KEC16_01185</name>
</gene>
<dbReference type="PROSITE" id="PS52019">
    <property type="entry name" value="PKS_MFAS_DH"/>
    <property type="match status" value="1"/>
</dbReference>
<feature type="region of interest" description="Disordered" evidence="11">
    <location>
        <begin position="3313"/>
        <end position="3333"/>
    </location>
</feature>
<feature type="region of interest" description="Disordered" evidence="11">
    <location>
        <begin position="5452"/>
        <end position="5475"/>
    </location>
</feature>
<dbReference type="InterPro" id="IPR057326">
    <property type="entry name" value="KR_dom"/>
</dbReference>
<evidence type="ECO:0000256" key="3">
    <source>
        <dbReference type="ARBA" id="ARBA00022450"/>
    </source>
</evidence>
<feature type="domain" description="Carrier" evidence="12">
    <location>
        <begin position="2246"/>
        <end position="2320"/>
    </location>
</feature>
<dbReference type="Pfam" id="PF02801">
    <property type="entry name" value="Ketoacyl-synt_C"/>
    <property type="match status" value="6"/>
</dbReference>
<dbReference type="InterPro" id="IPR020841">
    <property type="entry name" value="PKS_Beta-ketoAc_synthase_dom"/>
</dbReference>
<comment type="catalytic activity">
    <reaction evidence="9">
        <text>a (3S)-3-hydroxyacyl-CoA + NAD(+) = a 3-oxoacyl-CoA + NADH + H(+)</text>
        <dbReference type="Rhea" id="RHEA:22432"/>
        <dbReference type="ChEBI" id="CHEBI:15378"/>
        <dbReference type="ChEBI" id="CHEBI:57318"/>
        <dbReference type="ChEBI" id="CHEBI:57540"/>
        <dbReference type="ChEBI" id="CHEBI:57945"/>
        <dbReference type="ChEBI" id="CHEBI:90726"/>
        <dbReference type="EC" id="1.1.1.35"/>
    </reaction>
</comment>
<comment type="subcellular location">
    <subcellularLocation>
        <location evidence="1">Cytoplasm</location>
    </subcellularLocation>
</comment>
<dbReference type="Pfam" id="PF08242">
    <property type="entry name" value="Methyltransf_12"/>
    <property type="match status" value="1"/>
</dbReference>
<dbReference type="CDD" id="cd00833">
    <property type="entry name" value="PKS"/>
    <property type="match status" value="6"/>
</dbReference>
<dbReference type="InterPro" id="IPR049900">
    <property type="entry name" value="PKS_mFAS_DH"/>
</dbReference>
<name>A0ABS5I7N4_9PROT</name>
<protein>
    <submittedName>
        <fullName evidence="15">SDR family NAD(P)-dependent oxidoreductase</fullName>
    </submittedName>
</protein>
<feature type="region of interest" description="Disordered" evidence="11">
    <location>
        <begin position="5648"/>
        <end position="5669"/>
    </location>
</feature>
<dbReference type="SUPFAM" id="SSF53335">
    <property type="entry name" value="S-adenosyl-L-methionine-dependent methyltransferases"/>
    <property type="match status" value="1"/>
</dbReference>
<evidence type="ECO:0000256" key="9">
    <source>
        <dbReference type="ARBA" id="ARBA00049556"/>
    </source>
</evidence>
<dbReference type="RefSeq" id="WP_211545827.1">
    <property type="nucleotide sequence ID" value="NZ_JAGTUF010000001.1"/>
</dbReference>
<dbReference type="Gene3D" id="1.10.1240.100">
    <property type="match status" value="4"/>
</dbReference>
<feature type="domain" description="PKS/mFAS DH" evidence="14">
    <location>
        <begin position="578"/>
        <end position="856"/>
    </location>
</feature>
<keyword evidence="16" id="KW-1185">Reference proteome</keyword>
<dbReference type="EMBL" id="JAGTUF010000001">
    <property type="protein sequence ID" value="MBR9970324.1"/>
    <property type="molecule type" value="Genomic_DNA"/>
</dbReference>
<keyword evidence="5" id="KW-0597">Phosphoprotein</keyword>
<feature type="domain" description="Carrier" evidence="12">
    <location>
        <begin position="5568"/>
        <end position="5645"/>
    </location>
</feature>
<evidence type="ECO:0000256" key="6">
    <source>
        <dbReference type="ARBA" id="ARBA00022679"/>
    </source>
</evidence>
<feature type="compositionally biased region" description="Low complexity" evidence="11">
    <location>
        <begin position="3313"/>
        <end position="3325"/>
    </location>
</feature>
<feature type="domain" description="Carrier" evidence="12">
    <location>
        <begin position="5471"/>
        <end position="5548"/>
    </location>
</feature>
<dbReference type="Pfam" id="PF08659">
    <property type="entry name" value="KR"/>
    <property type="match status" value="2"/>
</dbReference>
<evidence type="ECO:0000313" key="15">
    <source>
        <dbReference type="EMBL" id="MBR9970324.1"/>
    </source>
</evidence>
<keyword evidence="8" id="KW-0511">Multifunctional enzyme</keyword>
<dbReference type="PANTHER" id="PTHR43775">
    <property type="entry name" value="FATTY ACID SYNTHASE"/>
    <property type="match status" value="1"/>
</dbReference>
<feature type="domain" description="Ketosynthase family 3 (KS3)" evidence="13">
    <location>
        <begin position="1377"/>
        <end position="1810"/>
    </location>
</feature>
<dbReference type="Pfam" id="PF00378">
    <property type="entry name" value="ECH_1"/>
    <property type="match status" value="1"/>
</dbReference>
<dbReference type="InterPro" id="IPR049552">
    <property type="entry name" value="PKS_DH_N"/>
</dbReference>
<reference evidence="15 16" key="1">
    <citation type="submission" date="2021-04" db="EMBL/GenBank/DDBJ databases">
        <title>Magnetospirillum sulfuroxidans sp. nov., a facultative chemolithoautotrophic sulfur-oxidizing alphaproteobacterium isolated from freshwater sediment and proposals for Paramagetospirillum gen. nov., and Magnetospirillaceae fam. nov.</title>
        <authorList>
            <person name="Koziaeva V."/>
            <person name="Geelhoed J.S."/>
            <person name="Sorokin D.Y."/>
            <person name="Grouzdev D.S."/>
        </authorList>
    </citation>
    <scope>NUCLEOTIDE SEQUENCE [LARGE SCALE GENOMIC DNA]</scope>
    <source>
        <strain evidence="15 16">J10</strain>
    </source>
</reference>
<dbReference type="InterPro" id="IPR020806">
    <property type="entry name" value="PKS_PP-bd"/>
</dbReference>
<evidence type="ECO:0000256" key="7">
    <source>
        <dbReference type="ARBA" id="ARBA00022737"/>
    </source>
</evidence>
<evidence type="ECO:0000256" key="11">
    <source>
        <dbReference type="SAM" id="MobiDB-lite"/>
    </source>
</evidence>
<dbReference type="Pfam" id="PF16197">
    <property type="entry name" value="KAsynt_C_assoc"/>
    <property type="match status" value="3"/>
</dbReference>
<dbReference type="SUPFAM" id="SSF53901">
    <property type="entry name" value="Thiolase-like"/>
    <property type="match status" value="6"/>
</dbReference>
<dbReference type="SMART" id="SM00826">
    <property type="entry name" value="PKS_DH"/>
    <property type="match status" value="1"/>
</dbReference>
<keyword evidence="7" id="KW-0677">Repeat</keyword>
<dbReference type="PANTHER" id="PTHR43775:SF37">
    <property type="entry name" value="SI:DKEY-61P9.11"/>
    <property type="match status" value="1"/>
</dbReference>
<dbReference type="Gene3D" id="3.40.50.150">
    <property type="entry name" value="Vaccinia Virus protein VP39"/>
    <property type="match status" value="1"/>
</dbReference>
<feature type="compositionally biased region" description="Pro residues" evidence="11">
    <location>
        <begin position="5648"/>
        <end position="5667"/>
    </location>
</feature>
<dbReference type="InterPro" id="IPR014030">
    <property type="entry name" value="Ketoacyl_synth_N"/>
</dbReference>
<dbReference type="InterPro" id="IPR042104">
    <property type="entry name" value="PKS_dehydratase_sf"/>
</dbReference>
<dbReference type="SMART" id="SM00825">
    <property type="entry name" value="PKS_KS"/>
    <property type="match status" value="6"/>
</dbReference>
<feature type="active site" description="Proton donor; for dehydratase activity" evidence="10">
    <location>
        <position position="773"/>
    </location>
</feature>
<evidence type="ECO:0000313" key="16">
    <source>
        <dbReference type="Proteomes" id="UP000680714"/>
    </source>
</evidence>
<dbReference type="CDD" id="cd02440">
    <property type="entry name" value="AdoMet_MTases"/>
    <property type="match status" value="1"/>
</dbReference>
<feature type="region of interest" description="Disordered" evidence="11">
    <location>
        <begin position="2338"/>
        <end position="2359"/>
    </location>
</feature>
<dbReference type="Gene3D" id="3.90.226.10">
    <property type="entry name" value="2-enoyl-CoA Hydratase, Chain A, domain 1"/>
    <property type="match status" value="1"/>
</dbReference>
<dbReference type="SUPFAM" id="SSF52096">
    <property type="entry name" value="ClpP/crotonase"/>
    <property type="match status" value="1"/>
</dbReference>
<dbReference type="PROSITE" id="PS52004">
    <property type="entry name" value="KS3_2"/>
    <property type="match status" value="6"/>
</dbReference>
<evidence type="ECO:0000256" key="2">
    <source>
        <dbReference type="ARBA" id="ARBA00004792"/>
    </source>
</evidence>
<dbReference type="Proteomes" id="UP000680714">
    <property type="component" value="Unassembled WGS sequence"/>
</dbReference>
<feature type="domain" description="Carrier" evidence="12">
    <location>
        <begin position="4381"/>
        <end position="4455"/>
    </location>
</feature>
<dbReference type="InterPro" id="IPR054514">
    <property type="entry name" value="RhiE-like_linker"/>
</dbReference>
<keyword evidence="6" id="KW-0808">Transferase</keyword>
<dbReference type="InterPro" id="IPR050091">
    <property type="entry name" value="PKS_NRPS_Biosynth_Enz"/>
</dbReference>
<dbReference type="SMART" id="SM01294">
    <property type="entry name" value="PKS_PP_betabranch"/>
    <property type="match status" value="4"/>
</dbReference>
<dbReference type="Pfam" id="PF00109">
    <property type="entry name" value="ketoacyl-synt"/>
    <property type="match status" value="6"/>
</dbReference>
<evidence type="ECO:0000256" key="1">
    <source>
        <dbReference type="ARBA" id="ARBA00004496"/>
    </source>
</evidence>
<dbReference type="InterPro" id="IPR016039">
    <property type="entry name" value="Thiolase-like"/>
</dbReference>
<feature type="domain" description="Ketosynthase family 3 (KS3)" evidence="13">
    <location>
        <begin position="3337"/>
        <end position="3767"/>
    </location>
</feature>
<dbReference type="Gene3D" id="3.40.47.10">
    <property type="match status" value="6"/>
</dbReference>
<dbReference type="SUPFAM" id="SSF47336">
    <property type="entry name" value="ACP-like"/>
    <property type="match status" value="7"/>
</dbReference>
<feature type="region of interest" description="N-terminal hotdog fold" evidence="10">
    <location>
        <begin position="578"/>
        <end position="698"/>
    </location>
</feature>
<dbReference type="InterPro" id="IPR049551">
    <property type="entry name" value="PKS_DH_C"/>
</dbReference>
<dbReference type="InterPro" id="IPR036736">
    <property type="entry name" value="ACP-like_sf"/>
</dbReference>
<dbReference type="PROSITE" id="PS50075">
    <property type="entry name" value="CARRIER"/>
    <property type="match status" value="6"/>
</dbReference>
<dbReference type="InterPro" id="IPR014031">
    <property type="entry name" value="Ketoacyl_synth_C"/>
</dbReference>
<feature type="domain" description="Ketosynthase family 3 (KS3)" evidence="13">
    <location>
        <begin position="4480"/>
        <end position="4891"/>
    </location>
</feature>
<dbReference type="Gene3D" id="3.10.129.110">
    <property type="entry name" value="Polyketide synthase dehydratase"/>
    <property type="match status" value="3"/>
</dbReference>
<feature type="active site" description="Proton acceptor; for dehydratase activity" evidence="10">
    <location>
        <position position="607"/>
    </location>
</feature>
<feature type="domain" description="Carrier" evidence="12">
    <location>
        <begin position="3217"/>
        <end position="3297"/>
    </location>
</feature>
<dbReference type="InterPro" id="IPR001753">
    <property type="entry name" value="Enoyl-CoA_hydra/iso"/>
</dbReference>
<dbReference type="Pfam" id="PF14765">
    <property type="entry name" value="PS-DH"/>
    <property type="match status" value="1"/>
</dbReference>
<evidence type="ECO:0000259" key="12">
    <source>
        <dbReference type="PROSITE" id="PS50075"/>
    </source>
</evidence>
<dbReference type="InterPro" id="IPR006162">
    <property type="entry name" value="Ppantetheine_attach_site"/>
</dbReference>
<comment type="caution">
    <text evidence="15">The sequence shown here is derived from an EMBL/GenBank/DDBJ whole genome shotgun (WGS) entry which is preliminary data.</text>
</comment>
<dbReference type="CDD" id="cd06558">
    <property type="entry name" value="crotonase-like"/>
    <property type="match status" value="1"/>
</dbReference>
<evidence type="ECO:0000256" key="5">
    <source>
        <dbReference type="ARBA" id="ARBA00022553"/>
    </source>
</evidence>
<accession>A0ABS5I7N4</accession>
<dbReference type="PROSITE" id="PS00012">
    <property type="entry name" value="PHOSPHOPANTETHEINE"/>
    <property type="match status" value="5"/>
</dbReference>
<feature type="domain" description="Ketosynthase family 3 (KS3)" evidence="13">
    <location>
        <begin position="5682"/>
        <end position="6103"/>
    </location>
</feature>
<dbReference type="InterPro" id="IPR013217">
    <property type="entry name" value="Methyltransf_12"/>
</dbReference>